<dbReference type="InterPro" id="IPR018723">
    <property type="entry name" value="DUF2254_membrane"/>
</dbReference>
<reference evidence="3" key="1">
    <citation type="submission" date="2016-10" db="EMBL/GenBank/DDBJ databases">
        <authorList>
            <person name="Varghese N."/>
            <person name="Submissions S."/>
        </authorList>
    </citation>
    <scope>NUCLEOTIDE SEQUENCE [LARGE SCALE GENOMIC DNA]</scope>
    <source>
        <strain evidence="3">CGMCC 1.8975</strain>
    </source>
</reference>
<name>A0A1H3H3S8_9BACT</name>
<keyword evidence="1" id="KW-0472">Membrane</keyword>
<dbReference type="Pfam" id="PF10011">
    <property type="entry name" value="DUF2254"/>
    <property type="match status" value="1"/>
</dbReference>
<dbReference type="AlphaFoldDB" id="A0A1H3H3S8"/>
<organism evidence="2 3">
    <name type="scientific">Hymenobacter psychrophilus</name>
    <dbReference type="NCBI Taxonomy" id="651662"/>
    <lineage>
        <taxon>Bacteria</taxon>
        <taxon>Pseudomonadati</taxon>
        <taxon>Bacteroidota</taxon>
        <taxon>Cytophagia</taxon>
        <taxon>Cytophagales</taxon>
        <taxon>Hymenobacteraceae</taxon>
        <taxon>Hymenobacter</taxon>
    </lineage>
</organism>
<dbReference type="OrthoDB" id="2955631at2"/>
<keyword evidence="3" id="KW-1185">Reference proteome</keyword>
<feature type="transmembrane region" description="Helical" evidence="1">
    <location>
        <begin position="108"/>
        <end position="127"/>
    </location>
</feature>
<feature type="transmembrane region" description="Helical" evidence="1">
    <location>
        <begin position="7"/>
        <end position="34"/>
    </location>
</feature>
<gene>
    <name evidence="2" type="ORF">SAMN04488069_105290</name>
</gene>
<feature type="transmembrane region" description="Helical" evidence="1">
    <location>
        <begin position="66"/>
        <end position="88"/>
    </location>
</feature>
<dbReference type="STRING" id="651662.SAMN04488069_105290"/>
<dbReference type="EMBL" id="FNOV01000005">
    <property type="protein sequence ID" value="SDY10243.1"/>
    <property type="molecule type" value="Genomic_DNA"/>
</dbReference>
<dbReference type="Proteomes" id="UP000199249">
    <property type="component" value="Unassembled WGS sequence"/>
</dbReference>
<evidence type="ECO:0000256" key="1">
    <source>
        <dbReference type="SAM" id="Phobius"/>
    </source>
</evidence>
<accession>A0A1H3H3S8</accession>
<keyword evidence="1" id="KW-1133">Transmembrane helix</keyword>
<sequence>MNKIKSWWLNINASLWFVPTLMVISSMILAYGLVLLDNSTSNKWTSDYPLLFGAGSSGARGMLSSISGSAITVAALIFSLTLSTLATVSGQYTSRILRNFMRDRPNQVVMGFFVSIFVYSLIVLRTIRDSSDHDSGFVPPLAVSFALLMALVSIGMLIFFIHHIATSIQAANIIAEAANETISSMTKIFPKQVGEEADKEEEETLRTTDQNWHLVPAAATGYMQGVASKELLEFATKNDAVIRLEHRLGDFVTLDTPLVAVAYYAADRLPTDEEQEQLNGYFTIDNQRSIDQQDVAFGFRQIVDIALKALSPGINDTTTAVICIDRLGAMLTFLASRELHQPLRAADGQVRLIAHTRNFEDFVKLAFDQIRSSGDDNVAVLLRQLKALQTIGRRTGSYKRRQALRRQCDLIERTTETTLTREYEQNQVRHRLGMVRAFLAKALLPAVPQVS</sequence>
<keyword evidence="1" id="KW-0812">Transmembrane</keyword>
<feature type="transmembrane region" description="Helical" evidence="1">
    <location>
        <begin position="139"/>
        <end position="161"/>
    </location>
</feature>
<dbReference type="RefSeq" id="WP_092739460.1">
    <property type="nucleotide sequence ID" value="NZ_FNOV01000005.1"/>
</dbReference>
<evidence type="ECO:0000313" key="2">
    <source>
        <dbReference type="EMBL" id="SDY10243.1"/>
    </source>
</evidence>
<protein>
    <submittedName>
        <fullName evidence="2">Uncharacterized membrane protein</fullName>
    </submittedName>
</protein>
<evidence type="ECO:0000313" key="3">
    <source>
        <dbReference type="Proteomes" id="UP000199249"/>
    </source>
</evidence>
<proteinExistence type="predicted"/>